<dbReference type="Gene3D" id="3.40.30.10">
    <property type="entry name" value="Glutaredoxin"/>
    <property type="match status" value="1"/>
</dbReference>
<dbReference type="InterPro" id="IPR013766">
    <property type="entry name" value="Thioredoxin_domain"/>
</dbReference>
<dbReference type="EC" id="1.8.1.8" evidence="4"/>
<dbReference type="InterPro" id="IPR036249">
    <property type="entry name" value="Thioredoxin-like_sf"/>
</dbReference>
<dbReference type="Proteomes" id="UP000317318">
    <property type="component" value="Chromosome"/>
</dbReference>
<keyword evidence="1 2" id="KW-0732">Signal</keyword>
<keyword evidence="5" id="KW-1185">Reference proteome</keyword>
<dbReference type="PROSITE" id="PS51352">
    <property type="entry name" value="THIOREDOXIN_2"/>
    <property type="match status" value="1"/>
</dbReference>
<proteinExistence type="predicted"/>
<dbReference type="PANTHER" id="PTHR15337">
    <property type="entry name" value="ANTERIOR GRADIENT PROTEIN-RELATED"/>
    <property type="match status" value="1"/>
</dbReference>
<name>A0A517QW60_9PLAN</name>
<dbReference type="PANTHER" id="PTHR15337:SF11">
    <property type="entry name" value="THIOREDOXIN DOMAIN-CONTAINING PROTEIN"/>
    <property type="match status" value="1"/>
</dbReference>
<dbReference type="InterPro" id="IPR051099">
    <property type="entry name" value="AGR/TXD"/>
</dbReference>
<organism evidence="4 5">
    <name type="scientific">Stratiformator vulcanicus</name>
    <dbReference type="NCBI Taxonomy" id="2527980"/>
    <lineage>
        <taxon>Bacteria</taxon>
        <taxon>Pseudomonadati</taxon>
        <taxon>Planctomycetota</taxon>
        <taxon>Planctomycetia</taxon>
        <taxon>Planctomycetales</taxon>
        <taxon>Planctomycetaceae</taxon>
        <taxon>Stratiformator</taxon>
    </lineage>
</organism>
<dbReference type="OrthoDB" id="213802at2"/>
<accession>A0A517QW60</accession>
<keyword evidence="4" id="KW-0560">Oxidoreductase</keyword>
<dbReference type="SUPFAM" id="SSF52833">
    <property type="entry name" value="Thioredoxin-like"/>
    <property type="match status" value="1"/>
</dbReference>
<dbReference type="Pfam" id="PF13899">
    <property type="entry name" value="Thioredoxin_7"/>
    <property type="match status" value="1"/>
</dbReference>
<sequence precursor="true">MATKKLFFPSAIPLSIALAVLGVGVAAHAAPPTGKIEWRTDLEGAVAEAVRTKKPLMIQVTAEWCGFCKKMLRTTYTDQDVADLVSTRFVPLVVDADEHPELMKELEIKAYPSTVIVDPRGNIVANIKGFQDAEKFHPNIARAYMRANPIAAGVGPRRN</sequence>
<dbReference type="RefSeq" id="WP_145362110.1">
    <property type="nucleotide sequence ID" value="NZ_CP036268.1"/>
</dbReference>
<evidence type="ECO:0000313" key="5">
    <source>
        <dbReference type="Proteomes" id="UP000317318"/>
    </source>
</evidence>
<feature type="signal peptide" evidence="2">
    <location>
        <begin position="1"/>
        <end position="29"/>
    </location>
</feature>
<dbReference type="GO" id="GO:0047134">
    <property type="term" value="F:protein-disulfide reductase [NAD(P)H] activity"/>
    <property type="evidence" value="ECO:0007669"/>
    <property type="project" value="UniProtKB-EC"/>
</dbReference>
<dbReference type="KEGG" id="svp:Pan189_01970"/>
<evidence type="ECO:0000313" key="4">
    <source>
        <dbReference type="EMBL" id="QDT35844.1"/>
    </source>
</evidence>
<feature type="domain" description="Thioredoxin" evidence="3">
    <location>
        <begin position="24"/>
        <end position="146"/>
    </location>
</feature>
<evidence type="ECO:0000256" key="2">
    <source>
        <dbReference type="SAM" id="SignalP"/>
    </source>
</evidence>
<dbReference type="AlphaFoldDB" id="A0A517QW60"/>
<feature type="chain" id="PRO_5022166477" evidence="2">
    <location>
        <begin position="30"/>
        <end position="159"/>
    </location>
</feature>
<dbReference type="EMBL" id="CP036268">
    <property type="protein sequence ID" value="QDT35844.1"/>
    <property type="molecule type" value="Genomic_DNA"/>
</dbReference>
<evidence type="ECO:0000256" key="1">
    <source>
        <dbReference type="ARBA" id="ARBA00022729"/>
    </source>
</evidence>
<reference evidence="4 5" key="1">
    <citation type="submission" date="2019-02" db="EMBL/GenBank/DDBJ databases">
        <title>Deep-cultivation of Planctomycetes and their phenomic and genomic characterization uncovers novel biology.</title>
        <authorList>
            <person name="Wiegand S."/>
            <person name="Jogler M."/>
            <person name="Boedeker C."/>
            <person name="Pinto D."/>
            <person name="Vollmers J."/>
            <person name="Rivas-Marin E."/>
            <person name="Kohn T."/>
            <person name="Peeters S.H."/>
            <person name="Heuer A."/>
            <person name="Rast P."/>
            <person name="Oberbeckmann S."/>
            <person name="Bunk B."/>
            <person name="Jeske O."/>
            <person name="Meyerdierks A."/>
            <person name="Storesund J.E."/>
            <person name="Kallscheuer N."/>
            <person name="Luecker S."/>
            <person name="Lage O.M."/>
            <person name="Pohl T."/>
            <person name="Merkel B.J."/>
            <person name="Hornburger P."/>
            <person name="Mueller R.-W."/>
            <person name="Bruemmer F."/>
            <person name="Labrenz M."/>
            <person name="Spormann A.M."/>
            <person name="Op den Camp H."/>
            <person name="Overmann J."/>
            <person name="Amann R."/>
            <person name="Jetten M.S.M."/>
            <person name="Mascher T."/>
            <person name="Medema M.H."/>
            <person name="Devos D.P."/>
            <person name="Kaster A.-K."/>
            <person name="Ovreas L."/>
            <person name="Rohde M."/>
            <person name="Galperin M.Y."/>
            <person name="Jogler C."/>
        </authorList>
    </citation>
    <scope>NUCLEOTIDE SEQUENCE [LARGE SCALE GENOMIC DNA]</scope>
    <source>
        <strain evidence="4 5">Pan189</strain>
    </source>
</reference>
<gene>
    <name evidence="4" type="primary">dsbD_1</name>
    <name evidence="4" type="ORF">Pan189_01970</name>
</gene>
<evidence type="ECO:0000259" key="3">
    <source>
        <dbReference type="PROSITE" id="PS51352"/>
    </source>
</evidence>
<protein>
    <submittedName>
        <fullName evidence="4">Thiol:disulfide interchange protein DsbD</fullName>
        <ecNumber evidence="4">1.8.1.8</ecNumber>
    </submittedName>
</protein>